<dbReference type="Pfam" id="PF12840">
    <property type="entry name" value="HTH_20"/>
    <property type="match status" value="1"/>
</dbReference>
<dbReference type="PANTHER" id="PTHR33154">
    <property type="entry name" value="TRANSCRIPTIONAL REGULATOR, ARSR FAMILY"/>
    <property type="match status" value="1"/>
</dbReference>
<keyword evidence="7" id="KW-1185">Reference proteome</keyword>
<dbReference type="InterPro" id="IPR036390">
    <property type="entry name" value="WH_DNA-bd_sf"/>
</dbReference>
<dbReference type="InterPro" id="IPR011991">
    <property type="entry name" value="ArsR-like_HTH"/>
</dbReference>
<dbReference type="PANTHER" id="PTHR33154:SF15">
    <property type="entry name" value="REGULATORY PROTEIN ARSR"/>
    <property type="match status" value="1"/>
</dbReference>
<dbReference type="SUPFAM" id="SSF46785">
    <property type="entry name" value="Winged helix' DNA-binding domain"/>
    <property type="match status" value="1"/>
</dbReference>
<accession>A0ABN2H349</accession>
<evidence type="ECO:0000256" key="4">
    <source>
        <dbReference type="SAM" id="MobiDB-lite"/>
    </source>
</evidence>
<evidence type="ECO:0000256" key="3">
    <source>
        <dbReference type="ARBA" id="ARBA00023163"/>
    </source>
</evidence>
<dbReference type="EMBL" id="BAAAMU010000124">
    <property type="protein sequence ID" value="GAA1681191.1"/>
    <property type="molecule type" value="Genomic_DNA"/>
</dbReference>
<dbReference type="SMART" id="SM00418">
    <property type="entry name" value="HTH_ARSR"/>
    <property type="match status" value="1"/>
</dbReference>
<keyword evidence="3" id="KW-0804">Transcription</keyword>
<proteinExistence type="predicted"/>
<feature type="region of interest" description="Disordered" evidence="4">
    <location>
        <begin position="118"/>
        <end position="138"/>
    </location>
</feature>
<keyword evidence="1" id="KW-0805">Transcription regulation</keyword>
<organism evidence="6 7">
    <name type="scientific">Nonomuraea maheshkhaliensis</name>
    <dbReference type="NCBI Taxonomy" id="419590"/>
    <lineage>
        <taxon>Bacteria</taxon>
        <taxon>Bacillati</taxon>
        <taxon>Actinomycetota</taxon>
        <taxon>Actinomycetes</taxon>
        <taxon>Streptosporangiales</taxon>
        <taxon>Streptosporangiaceae</taxon>
        <taxon>Nonomuraea</taxon>
    </lineage>
</organism>
<dbReference type="InterPro" id="IPR036388">
    <property type="entry name" value="WH-like_DNA-bd_sf"/>
</dbReference>
<name>A0ABN2H349_9ACTN</name>
<reference evidence="6 7" key="1">
    <citation type="journal article" date="2019" name="Int. J. Syst. Evol. Microbiol.">
        <title>The Global Catalogue of Microorganisms (GCM) 10K type strain sequencing project: providing services to taxonomists for standard genome sequencing and annotation.</title>
        <authorList>
            <consortium name="The Broad Institute Genomics Platform"/>
            <consortium name="The Broad Institute Genome Sequencing Center for Infectious Disease"/>
            <person name="Wu L."/>
            <person name="Ma J."/>
        </authorList>
    </citation>
    <scope>NUCLEOTIDE SEQUENCE [LARGE SCALE GENOMIC DNA]</scope>
    <source>
        <strain evidence="6 7">JCM 13929</strain>
    </source>
</reference>
<feature type="domain" description="HTH arsR-type" evidence="5">
    <location>
        <begin position="10"/>
        <end position="90"/>
    </location>
</feature>
<gene>
    <name evidence="6" type="ORF">GCM10009733_092350</name>
</gene>
<comment type="caution">
    <text evidence="6">The sequence shown here is derived from an EMBL/GenBank/DDBJ whole genome shotgun (WGS) entry which is preliminary data.</text>
</comment>
<evidence type="ECO:0000313" key="7">
    <source>
        <dbReference type="Proteomes" id="UP001500064"/>
    </source>
</evidence>
<evidence type="ECO:0000256" key="1">
    <source>
        <dbReference type="ARBA" id="ARBA00023015"/>
    </source>
</evidence>
<evidence type="ECO:0000313" key="6">
    <source>
        <dbReference type="EMBL" id="GAA1681191.1"/>
    </source>
</evidence>
<dbReference type="CDD" id="cd00090">
    <property type="entry name" value="HTH_ARSR"/>
    <property type="match status" value="1"/>
</dbReference>
<dbReference type="Gene3D" id="1.10.10.10">
    <property type="entry name" value="Winged helix-like DNA-binding domain superfamily/Winged helix DNA-binding domain"/>
    <property type="match status" value="1"/>
</dbReference>
<sequence>MAMRQIDDPDLLKVLANGFRMKLFSLLFRIGPVTVSELARQMDADPGQVSYHLRQLQKHGFIEDVPELARDSRERWVRAATVGWMSTRDFEDPEAKAAMQAWMSQWVIDQFERLREFERTRTPSPRNGATRPSAAATT</sequence>
<dbReference type="Proteomes" id="UP001500064">
    <property type="component" value="Unassembled WGS sequence"/>
</dbReference>
<dbReference type="InterPro" id="IPR051081">
    <property type="entry name" value="HTH_MetalResp_TranReg"/>
</dbReference>
<evidence type="ECO:0000259" key="5">
    <source>
        <dbReference type="SMART" id="SM00418"/>
    </source>
</evidence>
<protein>
    <recommendedName>
        <fullName evidence="5">HTH arsR-type domain-containing protein</fullName>
    </recommendedName>
</protein>
<evidence type="ECO:0000256" key="2">
    <source>
        <dbReference type="ARBA" id="ARBA00023125"/>
    </source>
</evidence>
<dbReference type="InterPro" id="IPR001845">
    <property type="entry name" value="HTH_ArsR_DNA-bd_dom"/>
</dbReference>
<keyword evidence="2" id="KW-0238">DNA-binding</keyword>